<keyword evidence="3" id="KW-1185">Reference proteome</keyword>
<gene>
    <name evidence="2" type="ORF">LK10_02370</name>
</gene>
<dbReference type="AlphaFoldDB" id="A0A0B2ATE6"/>
<evidence type="ECO:0000256" key="1">
    <source>
        <dbReference type="SAM" id="MobiDB-lite"/>
    </source>
</evidence>
<feature type="compositionally biased region" description="Low complexity" evidence="1">
    <location>
        <begin position="135"/>
        <end position="155"/>
    </location>
</feature>
<dbReference type="Proteomes" id="UP000030982">
    <property type="component" value="Unassembled WGS sequence"/>
</dbReference>
<evidence type="ECO:0000313" key="3">
    <source>
        <dbReference type="Proteomes" id="UP000030982"/>
    </source>
</evidence>
<proteinExistence type="predicted"/>
<name>A0A0B2ATE6_9MICC</name>
<dbReference type="EMBL" id="JTDL01000036">
    <property type="protein sequence ID" value="KHL05134.1"/>
    <property type="molecule type" value="Genomic_DNA"/>
</dbReference>
<protein>
    <submittedName>
        <fullName evidence="2">Uncharacterized protein</fullName>
    </submittedName>
</protein>
<organism evidence="2 3">
    <name type="scientific">Sinomonas humi</name>
    <dbReference type="NCBI Taxonomy" id="1338436"/>
    <lineage>
        <taxon>Bacteria</taxon>
        <taxon>Bacillati</taxon>
        <taxon>Actinomycetota</taxon>
        <taxon>Actinomycetes</taxon>
        <taxon>Micrococcales</taxon>
        <taxon>Micrococcaceae</taxon>
        <taxon>Sinomonas</taxon>
    </lineage>
</organism>
<accession>A0A0B2ATE6</accession>
<evidence type="ECO:0000313" key="2">
    <source>
        <dbReference type="EMBL" id="KHL05134.1"/>
    </source>
</evidence>
<dbReference type="STRING" id="1338436.LK10_02370"/>
<feature type="region of interest" description="Disordered" evidence="1">
    <location>
        <begin position="120"/>
        <end position="155"/>
    </location>
</feature>
<feature type="region of interest" description="Disordered" evidence="1">
    <location>
        <begin position="18"/>
        <end position="37"/>
    </location>
</feature>
<comment type="caution">
    <text evidence="2">The sequence shown here is derived from an EMBL/GenBank/DDBJ whole genome shotgun (WGS) entry which is preliminary data.</text>
</comment>
<reference evidence="2 3" key="1">
    <citation type="submission" date="2014-09" db="EMBL/GenBank/DDBJ databases">
        <title>Genome sequence of Sinomonas sp. MUSC 117.</title>
        <authorList>
            <person name="Lee L.-H."/>
        </authorList>
    </citation>
    <scope>NUCLEOTIDE SEQUENCE [LARGE SCALE GENOMIC DNA]</scope>
    <source>
        <strain evidence="2 3">MUSC 117</strain>
    </source>
</reference>
<sequence length="155" mass="15245">MQSTVGPLEVNDLAIVSAGGAGTGSTPSADAPGRFTGSFYNTSSSPVTATLSTQSSNSVDVTVPPNAQVLLGDDRSVSDLTSSGAVPGAMTTVKIQSGSSSQDVLVPVLDGTLAQYRQYVPTPSATASPVKPTGSASPGTATLTPTATPSASATR</sequence>